<comment type="caution">
    <text evidence="6">The sequence shown here is derived from an EMBL/GenBank/DDBJ whole genome shotgun (WGS) entry which is preliminary data.</text>
</comment>
<protein>
    <submittedName>
        <fullName evidence="6">Bacterio-opsin activator HTH domain-containing protein</fullName>
    </submittedName>
</protein>
<keyword evidence="1" id="KW-0805">Transcription regulation</keyword>
<dbReference type="PANTHER" id="PTHR34236:SF1">
    <property type="entry name" value="DIMETHYL SULFOXIDE REDUCTASE TRANSCRIPTIONAL ACTIVATOR"/>
    <property type="match status" value="1"/>
</dbReference>
<evidence type="ECO:0000256" key="2">
    <source>
        <dbReference type="ARBA" id="ARBA00023163"/>
    </source>
</evidence>
<dbReference type="Pfam" id="PF04967">
    <property type="entry name" value="HTH_10"/>
    <property type="match status" value="1"/>
</dbReference>
<dbReference type="STRING" id="1227498.C492_19669"/>
<dbReference type="InterPro" id="IPR007050">
    <property type="entry name" value="HTH_bacterioopsin"/>
</dbReference>
<dbReference type="PANTHER" id="PTHR34236">
    <property type="entry name" value="DIMETHYL SULFOXIDE REDUCTASE TRANSCRIPTIONAL ACTIVATOR"/>
    <property type="match status" value="1"/>
</dbReference>
<feature type="compositionally biased region" description="Low complexity" evidence="3">
    <location>
        <begin position="34"/>
        <end position="43"/>
    </location>
</feature>
<dbReference type="Proteomes" id="UP000011531">
    <property type="component" value="Unassembled WGS sequence"/>
</dbReference>
<feature type="domain" description="HTH bat-type" evidence="4">
    <location>
        <begin position="160"/>
        <end position="211"/>
    </location>
</feature>
<keyword evidence="2" id="KW-0804">Transcription</keyword>
<dbReference type="PATRIC" id="fig|1227498.3.peg.3883"/>
<dbReference type="InterPro" id="IPR056433">
    <property type="entry name" value="DmsR-like_N"/>
</dbReference>
<feature type="domain" description="DmsR-like N-terminal" evidence="5">
    <location>
        <begin position="1"/>
        <end position="143"/>
    </location>
</feature>
<dbReference type="EMBL" id="AOIA01000158">
    <property type="protein sequence ID" value="ELY52384.1"/>
    <property type="molecule type" value="Genomic_DNA"/>
</dbReference>
<name>L9WSC5_9EURY</name>
<evidence type="ECO:0000259" key="4">
    <source>
        <dbReference type="Pfam" id="PF04967"/>
    </source>
</evidence>
<keyword evidence="7" id="KW-1185">Reference proteome</keyword>
<evidence type="ECO:0000256" key="3">
    <source>
        <dbReference type="SAM" id="MobiDB-lite"/>
    </source>
</evidence>
<dbReference type="AlphaFoldDB" id="L9WSC5"/>
<dbReference type="OrthoDB" id="168808at2157"/>
<dbReference type="RefSeq" id="WP_008426616.1">
    <property type="nucleotide sequence ID" value="NZ_AOIA01000158.1"/>
</dbReference>
<feature type="region of interest" description="Disordered" evidence="3">
    <location>
        <begin position="15"/>
        <end position="43"/>
    </location>
</feature>
<gene>
    <name evidence="6" type="ORF">C492_19669</name>
</gene>
<evidence type="ECO:0000256" key="1">
    <source>
        <dbReference type="ARBA" id="ARBA00023015"/>
    </source>
</evidence>
<organism evidence="6 7">
    <name type="scientific">Natronococcus jeotgali DSM 18795</name>
    <dbReference type="NCBI Taxonomy" id="1227498"/>
    <lineage>
        <taxon>Archaea</taxon>
        <taxon>Methanobacteriati</taxon>
        <taxon>Methanobacteriota</taxon>
        <taxon>Stenosarchaea group</taxon>
        <taxon>Halobacteria</taxon>
        <taxon>Halobacteriales</taxon>
        <taxon>Natrialbaceae</taxon>
        <taxon>Natronococcus</taxon>
    </lineage>
</organism>
<dbReference type="InterPro" id="IPR036388">
    <property type="entry name" value="WH-like_DNA-bd_sf"/>
</dbReference>
<dbReference type="Pfam" id="PF24277">
    <property type="entry name" value="DmsR_N"/>
    <property type="match status" value="1"/>
</dbReference>
<sequence length="217" mass="23147">MSGLSATVVLSDPENCPVARATGATGESIEDVSRSSPSSPGIPPIEEFAVDGDADPLEDGTVGVELSTVSSNEHGDVYRFERVFDGDCACEIVEAGGTPVSSIRAEDGALYLTVRAADVEALSAIVRELRERFDGVELQRLLRTGEGETTDLALVDRSRLTDRQREVLETAHEMGYFEYPKRANAGDVAEALGISRSTFSEHVGAAQTKLLDSILEA</sequence>
<evidence type="ECO:0000259" key="5">
    <source>
        <dbReference type="Pfam" id="PF24277"/>
    </source>
</evidence>
<dbReference type="Gene3D" id="1.10.10.10">
    <property type="entry name" value="Winged helix-like DNA-binding domain superfamily/Winged helix DNA-binding domain"/>
    <property type="match status" value="1"/>
</dbReference>
<reference evidence="6 7" key="1">
    <citation type="journal article" date="2014" name="PLoS Genet.">
        <title>Phylogenetically driven sequencing of extremely halophilic archaea reveals strategies for static and dynamic osmo-response.</title>
        <authorList>
            <person name="Becker E.A."/>
            <person name="Seitzer P.M."/>
            <person name="Tritt A."/>
            <person name="Larsen D."/>
            <person name="Krusor M."/>
            <person name="Yao A.I."/>
            <person name="Wu D."/>
            <person name="Madern D."/>
            <person name="Eisen J.A."/>
            <person name="Darling A.E."/>
            <person name="Facciotti M.T."/>
        </authorList>
    </citation>
    <scope>NUCLEOTIDE SEQUENCE [LARGE SCALE GENOMIC DNA]</scope>
    <source>
        <strain evidence="6 7">DSM 18795</strain>
    </source>
</reference>
<accession>L9WSC5</accession>
<evidence type="ECO:0000313" key="7">
    <source>
        <dbReference type="Proteomes" id="UP000011531"/>
    </source>
</evidence>
<evidence type="ECO:0000313" key="6">
    <source>
        <dbReference type="EMBL" id="ELY52384.1"/>
    </source>
</evidence>
<proteinExistence type="predicted"/>